<keyword evidence="2" id="KW-1185">Reference proteome</keyword>
<dbReference type="Proteomes" id="UP000001072">
    <property type="component" value="Unassembled WGS sequence"/>
</dbReference>
<organism evidence="2">
    <name type="scientific">Melampsora larici-populina (strain 98AG31 / pathotype 3-4-7)</name>
    <name type="common">Poplar leaf rust fungus</name>
    <dbReference type="NCBI Taxonomy" id="747676"/>
    <lineage>
        <taxon>Eukaryota</taxon>
        <taxon>Fungi</taxon>
        <taxon>Dikarya</taxon>
        <taxon>Basidiomycota</taxon>
        <taxon>Pucciniomycotina</taxon>
        <taxon>Pucciniomycetes</taxon>
        <taxon>Pucciniales</taxon>
        <taxon>Melampsoraceae</taxon>
        <taxon>Melampsora</taxon>
    </lineage>
</organism>
<proteinExistence type="predicted"/>
<protein>
    <submittedName>
        <fullName evidence="1">Uncharacterized protein</fullName>
    </submittedName>
</protein>
<dbReference type="EMBL" id="GL883163">
    <property type="protein sequence ID" value="EGF99145.1"/>
    <property type="molecule type" value="Genomic_DNA"/>
</dbReference>
<dbReference type="RefSeq" id="XP_007417586.1">
    <property type="nucleotide sequence ID" value="XM_007417524.1"/>
</dbReference>
<dbReference type="VEuPathDB" id="FungiDB:MELLADRAFT_94883"/>
<reference evidence="2" key="1">
    <citation type="journal article" date="2011" name="Proc. Natl. Acad. Sci. U.S.A.">
        <title>Obligate biotrophy features unraveled by the genomic analysis of rust fungi.</title>
        <authorList>
            <person name="Duplessis S."/>
            <person name="Cuomo C.A."/>
            <person name="Lin Y.-C."/>
            <person name="Aerts A."/>
            <person name="Tisserant E."/>
            <person name="Veneault-Fourrey C."/>
            <person name="Joly D.L."/>
            <person name="Hacquard S."/>
            <person name="Amselem J."/>
            <person name="Cantarel B.L."/>
            <person name="Chiu R."/>
            <person name="Coutinho P.M."/>
            <person name="Feau N."/>
            <person name="Field M."/>
            <person name="Frey P."/>
            <person name="Gelhaye E."/>
            <person name="Goldberg J."/>
            <person name="Grabherr M.G."/>
            <person name="Kodira C.D."/>
            <person name="Kohler A."/>
            <person name="Kuees U."/>
            <person name="Lindquist E.A."/>
            <person name="Lucas S.M."/>
            <person name="Mago R."/>
            <person name="Mauceli E."/>
            <person name="Morin E."/>
            <person name="Murat C."/>
            <person name="Pangilinan J.L."/>
            <person name="Park R."/>
            <person name="Pearson M."/>
            <person name="Quesneville H."/>
            <person name="Rouhier N."/>
            <person name="Sakthikumar S."/>
            <person name="Salamov A.A."/>
            <person name="Schmutz J."/>
            <person name="Selles B."/>
            <person name="Shapiro H."/>
            <person name="Tanguay P."/>
            <person name="Tuskan G.A."/>
            <person name="Henrissat B."/>
            <person name="Van de Peer Y."/>
            <person name="Rouze P."/>
            <person name="Ellis J.G."/>
            <person name="Dodds P.N."/>
            <person name="Schein J.E."/>
            <person name="Zhong S."/>
            <person name="Hamelin R.C."/>
            <person name="Grigoriev I.V."/>
            <person name="Szabo L.J."/>
            <person name="Martin F."/>
        </authorList>
    </citation>
    <scope>NUCLEOTIDE SEQUENCE [LARGE SCALE GENOMIC DNA]</scope>
    <source>
        <strain evidence="2">98AG31 / pathotype 3-4-7</strain>
    </source>
</reference>
<gene>
    <name evidence="1" type="ORF">MELLADRAFT_94883</name>
</gene>
<dbReference type="AlphaFoldDB" id="F4S895"/>
<dbReference type="HOGENOM" id="CLU_1054021_0_0_1"/>
<dbReference type="KEGG" id="mlr:MELLADRAFT_94883"/>
<evidence type="ECO:0000313" key="1">
    <source>
        <dbReference type="EMBL" id="EGF99145.1"/>
    </source>
</evidence>
<dbReference type="GeneID" id="18937049"/>
<name>F4S895_MELLP</name>
<dbReference type="InParanoid" id="F4S895"/>
<accession>F4S895</accession>
<evidence type="ECO:0000313" key="2">
    <source>
        <dbReference type="Proteomes" id="UP000001072"/>
    </source>
</evidence>
<sequence>MIVLELSTSICSKDAPCAITIAMTGIPMAPGFHKWPHCCDIMATCEKGCWAPVTYCLSVPVYLFLRTTKLVRRPSNMQISVANCVISTRVHLCCITQLAMELHIYKGLLASFVVLRKRYTEAVLMFMIRCLKCCSCAYSYLGGIGFCIISPIRNVGMMEISNSLELEASKENYSFRQGALCRTLGFAEASKLKARTINLQRVNQMDADMGPSCVASRSINDFQNHVNFSKRNFVQHADTSIVGKEVNAKSRAQKRWARGCFYSG</sequence>